<gene>
    <name evidence="2" type="ORF">MU0050_004332</name>
</gene>
<protein>
    <submittedName>
        <fullName evidence="2">Uncharacterized protein</fullName>
    </submittedName>
</protein>
<name>A0ABM9MJ88_9MYCO</name>
<organism evidence="2 3">
    <name type="scientific">[Mycobacterium] wendilense</name>
    <dbReference type="NCBI Taxonomy" id="3064284"/>
    <lineage>
        <taxon>Bacteria</taxon>
        <taxon>Bacillati</taxon>
        <taxon>Actinomycetota</taxon>
        <taxon>Actinomycetes</taxon>
        <taxon>Mycobacteriales</taxon>
        <taxon>Mycobacteriaceae</taxon>
        <taxon>Mycolicibacter</taxon>
    </lineage>
</organism>
<dbReference type="Proteomes" id="UP001190466">
    <property type="component" value="Chromosome"/>
</dbReference>
<accession>A0ABM9MJ88</accession>
<feature type="compositionally biased region" description="Basic and acidic residues" evidence="1">
    <location>
        <begin position="38"/>
        <end position="73"/>
    </location>
</feature>
<feature type="region of interest" description="Disordered" evidence="1">
    <location>
        <begin position="99"/>
        <end position="125"/>
    </location>
</feature>
<sequence>MMLDLSMDGRVEKCCITTTRGTDIALSDQLAKLSEQTKSLEDSARAAEQRDKEWVAKREGEVKASLERSRAEAEAQVQGDADDVAKGWHKLQRSVSDDFDSLREKAGKRHAEHQAKRADRAADRAEEDAEDAIAFAIYSLEQAEYYVLAAAQARLDAVDAELNAEVKAAE</sequence>
<evidence type="ECO:0000313" key="3">
    <source>
        <dbReference type="Proteomes" id="UP001190466"/>
    </source>
</evidence>
<dbReference type="EMBL" id="OY726395">
    <property type="protein sequence ID" value="CAJ1586542.1"/>
    <property type="molecule type" value="Genomic_DNA"/>
</dbReference>
<dbReference type="RefSeq" id="WP_316512492.1">
    <property type="nucleotide sequence ID" value="NZ_OY726395.1"/>
</dbReference>
<evidence type="ECO:0000313" key="2">
    <source>
        <dbReference type="EMBL" id="CAJ1586542.1"/>
    </source>
</evidence>
<evidence type="ECO:0000256" key="1">
    <source>
        <dbReference type="SAM" id="MobiDB-lite"/>
    </source>
</evidence>
<proteinExistence type="predicted"/>
<reference evidence="2 3" key="1">
    <citation type="submission" date="2023-08" db="EMBL/GenBank/DDBJ databases">
        <authorList>
            <person name="Folkvardsen B D."/>
            <person name="Norman A."/>
        </authorList>
    </citation>
    <scope>NUCLEOTIDE SEQUENCE [LARGE SCALE GENOMIC DNA]</scope>
    <source>
        <strain evidence="2 3">Mu0050</strain>
    </source>
</reference>
<keyword evidence="3" id="KW-1185">Reference proteome</keyword>
<feature type="region of interest" description="Disordered" evidence="1">
    <location>
        <begin position="34"/>
        <end position="86"/>
    </location>
</feature>
<feature type="compositionally biased region" description="Basic and acidic residues" evidence="1">
    <location>
        <begin position="112"/>
        <end position="124"/>
    </location>
</feature>